<evidence type="ECO:0000313" key="2">
    <source>
        <dbReference type="Proteomes" id="UP000053766"/>
    </source>
</evidence>
<evidence type="ECO:0000313" key="1">
    <source>
        <dbReference type="EMBL" id="KJH41675.1"/>
    </source>
</evidence>
<reference evidence="1 2" key="1">
    <citation type="submission" date="2013-11" db="EMBL/GenBank/DDBJ databases">
        <title>Draft genome of the bovine lungworm Dictyocaulus viviparus.</title>
        <authorList>
            <person name="Mitreva M."/>
        </authorList>
    </citation>
    <scope>NUCLEOTIDE SEQUENCE [LARGE SCALE GENOMIC DNA]</scope>
    <source>
        <strain evidence="1 2">HannoverDv2000</strain>
    </source>
</reference>
<dbReference type="EMBL" id="KN716780">
    <property type="protein sequence ID" value="KJH41675.1"/>
    <property type="molecule type" value="Genomic_DNA"/>
</dbReference>
<gene>
    <name evidence="1" type="ORF">DICVIV_12345</name>
</gene>
<organism evidence="1 2">
    <name type="scientific">Dictyocaulus viviparus</name>
    <name type="common">Bovine lungworm</name>
    <dbReference type="NCBI Taxonomy" id="29172"/>
    <lineage>
        <taxon>Eukaryota</taxon>
        <taxon>Metazoa</taxon>
        <taxon>Ecdysozoa</taxon>
        <taxon>Nematoda</taxon>
        <taxon>Chromadorea</taxon>
        <taxon>Rhabditida</taxon>
        <taxon>Rhabditina</taxon>
        <taxon>Rhabditomorpha</taxon>
        <taxon>Strongyloidea</taxon>
        <taxon>Metastrongylidae</taxon>
        <taxon>Dictyocaulus</taxon>
    </lineage>
</organism>
<protein>
    <submittedName>
        <fullName evidence="1">Uncharacterized protein</fullName>
    </submittedName>
</protein>
<name>A0A0D8XAR2_DICVI</name>
<proteinExistence type="predicted"/>
<accession>A0A0D8XAR2</accession>
<keyword evidence="2" id="KW-1185">Reference proteome</keyword>
<dbReference type="AlphaFoldDB" id="A0A0D8XAR2"/>
<dbReference type="Proteomes" id="UP000053766">
    <property type="component" value="Unassembled WGS sequence"/>
</dbReference>
<sequence>MLRKLRFAEWLEISFILASFEKTYIWIRYS</sequence>
<reference evidence="2" key="2">
    <citation type="journal article" date="2016" name="Sci. Rep.">
        <title>Dictyocaulus viviparus genome, variome and transcriptome elucidate lungworm biology and support future intervention.</title>
        <authorList>
            <person name="McNulty S.N."/>
            <person name="Strube C."/>
            <person name="Rosa B.A."/>
            <person name="Martin J.C."/>
            <person name="Tyagi R."/>
            <person name="Choi Y.J."/>
            <person name="Wang Q."/>
            <person name="Hallsworth Pepin K."/>
            <person name="Zhang X."/>
            <person name="Ozersky P."/>
            <person name="Wilson R.K."/>
            <person name="Sternberg P.W."/>
            <person name="Gasser R.B."/>
            <person name="Mitreva M."/>
        </authorList>
    </citation>
    <scope>NUCLEOTIDE SEQUENCE [LARGE SCALE GENOMIC DNA]</scope>
    <source>
        <strain evidence="2">HannoverDv2000</strain>
    </source>
</reference>